<organism evidence="6 7">
    <name type="scientific">Kangiella aquimarina</name>
    <dbReference type="NCBI Taxonomy" id="261965"/>
    <lineage>
        <taxon>Bacteria</taxon>
        <taxon>Pseudomonadati</taxon>
        <taxon>Pseudomonadota</taxon>
        <taxon>Gammaproteobacteria</taxon>
        <taxon>Kangiellales</taxon>
        <taxon>Kangiellaceae</taxon>
        <taxon>Kangiella</taxon>
    </lineage>
</organism>
<dbReference type="CDD" id="cd00569">
    <property type="entry name" value="HTH_Hin_like"/>
    <property type="match status" value="1"/>
</dbReference>
<dbReference type="SUPFAM" id="SSF53041">
    <property type="entry name" value="Resolvase-like"/>
    <property type="match status" value="1"/>
</dbReference>
<keyword evidence="4" id="KW-0233">DNA recombination</keyword>
<sequence>MKIGYSRVSTQGQDLKTQINKLTDYGCNKVFSEKISGKSTEQRKELQKALEFVREGDSLVVTRLDRLARSVVDLGQIAELLQSKGVNLVVTDQSIDTTSASGKLMFYMISAFAEFERDLINERCAEGREKALANGVKFGRKSKLTPKQVDTLKSEFSSWEGSKTDLAEKYGISRASLYRLVQED</sequence>
<dbReference type="Proteomes" id="UP001324185">
    <property type="component" value="Chromosome"/>
</dbReference>
<dbReference type="PANTHER" id="PTHR30461:SF26">
    <property type="entry name" value="RESOLVASE HOMOLOG YNEB"/>
    <property type="match status" value="1"/>
</dbReference>
<dbReference type="Pfam" id="PF00239">
    <property type="entry name" value="Resolvase"/>
    <property type="match status" value="1"/>
</dbReference>
<dbReference type="PANTHER" id="PTHR30461">
    <property type="entry name" value="DNA-INVERTASE FROM LAMBDOID PROPHAGE"/>
    <property type="match status" value="1"/>
</dbReference>
<dbReference type="InterPro" id="IPR036162">
    <property type="entry name" value="Resolvase-like_N_sf"/>
</dbReference>
<dbReference type="PROSITE" id="PS00398">
    <property type="entry name" value="RECOMBINASES_2"/>
    <property type="match status" value="1"/>
</dbReference>
<feature type="domain" description="Resolvase/invertase-type recombinase catalytic" evidence="5">
    <location>
        <begin position="1"/>
        <end position="135"/>
    </location>
</feature>
<proteinExistence type="inferred from homology"/>
<evidence type="ECO:0000256" key="2">
    <source>
        <dbReference type="ARBA" id="ARBA00022908"/>
    </source>
</evidence>
<reference evidence="6 7" key="1">
    <citation type="submission" date="2023-11" db="EMBL/GenBank/DDBJ databases">
        <title>MicrobeMod: A computational toolkit for identifying prokaryotic methylation and restriction-modification with nanopore sequencing.</title>
        <authorList>
            <person name="Crits-Christoph A."/>
            <person name="Kang S.C."/>
            <person name="Lee H."/>
            <person name="Ostrov N."/>
        </authorList>
    </citation>
    <scope>NUCLEOTIDE SEQUENCE [LARGE SCALE GENOMIC DNA]</scope>
    <source>
        <strain evidence="6 7">DSMZ 16071</strain>
    </source>
</reference>
<comment type="similarity">
    <text evidence="1">Belongs to the site-specific recombinase resolvase family.</text>
</comment>
<evidence type="ECO:0000313" key="6">
    <source>
        <dbReference type="EMBL" id="WQG86198.1"/>
    </source>
</evidence>
<keyword evidence="7" id="KW-1185">Reference proteome</keyword>
<dbReference type="PROSITE" id="PS51736">
    <property type="entry name" value="RECOMBINASES_3"/>
    <property type="match status" value="1"/>
</dbReference>
<evidence type="ECO:0000313" key="7">
    <source>
        <dbReference type="Proteomes" id="UP001324185"/>
    </source>
</evidence>
<gene>
    <name evidence="6" type="ORF">SR900_04720</name>
</gene>
<dbReference type="EMBL" id="CP140158">
    <property type="protein sequence ID" value="WQG86198.1"/>
    <property type="molecule type" value="Genomic_DNA"/>
</dbReference>
<keyword evidence="3" id="KW-0238">DNA-binding</keyword>
<evidence type="ECO:0000256" key="4">
    <source>
        <dbReference type="ARBA" id="ARBA00023172"/>
    </source>
</evidence>
<protein>
    <submittedName>
        <fullName evidence="6">Recombinase family protein</fullName>
    </submittedName>
</protein>
<dbReference type="InterPro" id="IPR006119">
    <property type="entry name" value="Resolv_N"/>
</dbReference>
<dbReference type="SMART" id="SM00857">
    <property type="entry name" value="Resolvase"/>
    <property type="match status" value="1"/>
</dbReference>
<accession>A0ABZ0X6G1</accession>
<name>A0ABZ0X6G1_9GAMM</name>
<dbReference type="InterPro" id="IPR006118">
    <property type="entry name" value="Recombinase_CS"/>
</dbReference>
<evidence type="ECO:0000256" key="1">
    <source>
        <dbReference type="ARBA" id="ARBA00009913"/>
    </source>
</evidence>
<evidence type="ECO:0000256" key="3">
    <source>
        <dbReference type="ARBA" id="ARBA00023125"/>
    </source>
</evidence>
<dbReference type="Gene3D" id="3.40.50.1390">
    <property type="entry name" value="Resolvase, N-terminal catalytic domain"/>
    <property type="match status" value="1"/>
</dbReference>
<evidence type="ECO:0000259" key="5">
    <source>
        <dbReference type="PROSITE" id="PS51736"/>
    </source>
</evidence>
<keyword evidence="2" id="KW-0229">DNA integration</keyword>
<dbReference type="CDD" id="cd03768">
    <property type="entry name" value="SR_ResInv"/>
    <property type="match status" value="1"/>
</dbReference>
<dbReference type="RefSeq" id="WP_018624228.1">
    <property type="nucleotide sequence ID" value="NZ_CP140158.1"/>
</dbReference>
<dbReference type="InterPro" id="IPR050639">
    <property type="entry name" value="SSR_resolvase"/>
</dbReference>